<dbReference type="EMBL" id="BMMH01000003">
    <property type="protein sequence ID" value="GGL05119.1"/>
    <property type="molecule type" value="Genomic_DNA"/>
</dbReference>
<sequence>MLQLFIPKIRTDSSIGHSDAGVLSTVMAFAASSEPKKNAFHDVEPASIAAA</sequence>
<reference evidence="1" key="2">
    <citation type="submission" date="2020-09" db="EMBL/GenBank/DDBJ databases">
        <authorList>
            <person name="Sun Q."/>
            <person name="Zhou Y."/>
        </authorList>
    </citation>
    <scope>NUCLEOTIDE SEQUENCE</scope>
    <source>
        <strain evidence="1">CGMCC 4.3508</strain>
    </source>
</reference>
<reference evidence="1" key="1">
    <citation type="journal article" date="2014" name="Int. J. Syst. Evol. Microbiol.">
        <title>Complete genome sequence of Corynebacterium casei LMG S-19264T (=DSM 44701T), isolated from a smear-ripened cheese.</title>
        <authorList>
            <consortium name="US DOE Joint Genome Institute (JGI-PGF)"/>
            <person name="Walter F."/>
            <person name="Albersmeier A."/>
            <person name="Kalinowski J."/>
            <person name="Ruckert C."/>
        </authorList>
    </citation>
    <scope>NUCLEOTIDE SEQUENCE</scope>
    <source>
        <strain evidence="1">CGMCC 4.3508</strain>
    </source>
</reference>
<evidence type="ECO:0000313" key="2">
    <source>
        <dbReference type="Proteomes" id="UP000638263"/>
    </source>
</evidence>
<organism evidence="1 2">
    <name type="scientific">Nocardia jinanensis</name>
    <dbReference type="NCBI Taxonomy" id="382504"/>
    <lineage>
        <taxon>Bacteria</taxon>
        <taxon>Bacillati</taxon>
        <taxon>Actinomycetota</taxon>
        <taxon>Actinomycetes</taxon>
        <taxon>Mycobacteriales</taxon>
        <taxon>Nocardiaceae</taxon>
        <taxon>Nocardia</taxon>
    </lineage>
</organism>
<comment type="caution">
    <text evidence="1">The sequence shown here is derived from an EMBL/GenBank/DDBJ whole genome shotgun (WGS) entry which is preliminary data.</text>
</comment>
<keyword evidence="2" id="KW-1185">Reference proteome</keyword>
<accession>A0A917RFF7</accession>
<protein>
    <submittedName>
        <fullName evidence="1">Uncharacterized protein</fullName>
    </submittedName>
</protein>
<dbReference type="AlphaFoldDB" id="A0A917RFF7"/>
<gene>
    <name evidence="1" type="ORF">GCM10011588_19560</name>
</gene>
<proteinExistence type="predicted"/>
<evidence type="ECO:0000313" key="1">
    <source>
        <dbReference type="EMBL" id="GGL05119.1"/>
    </source>
</evidence>
<name>A0A917RFF7_9NOCA</name>
<dbReference type="Proteomes" id="UP000638263">
    <property type="component" value="Unassembled WGS sequence"/>
</dbReference>